<dbReference type="EMBL" id="FN595749">
    <property type="protein sequence ID" value="CBI26326.3"/>
    <property type="molecule type" value="Genomic_DNA"/>
</dbReference>
<organism evidence="2 3">
    <name type="scientific">Vitis vinifera</name>
    <name type="common">Grape</name>
    <dbReference type="NCBI Taxonomy" id="29760"/>
    <lineage>
        <taxon>Eukaryota</taxon>
        <taxon>Viridiplantae</taxon>
        <taxon>Streptophyta</taxon>
        <taxon>Embryophyta</taxon>
        <taxon>Tracheophyta</taxon>
        <taxon>Spermatophyta</taxon>
        <taxon>Magnoliopsida</taxon>
        <taxon>eudicotyledons</taxon>
        <taxon>Gunneridae</taxon>
        <taxon>Pentapetalae</taxon>
        <taxon>rosids</taxon>
        <taxon>Vitales</taxon>
        <taxon>Vitaceae</taxon>
        <taxon>Viteae</taxon>
        <taxon>Vitis</taxon>
    </lineage>
</organism>
<evidence type="ECO:0000313" key="3">
    <source>
        <dbReference type="Proteomes" id="UP000009183"/>
    </source>
</evidence>
<keyword evidence="1" id="KW-0732">Signal</keyword>
<evidence type="ECO:0000313" key="2">
    <source>
        <dbReference type="EMBL" id="CBI26326.3"/>
    </source>
</evidence>
<dbReference type="AlphaFoldDB" id="D7T755"/>
<dbReference type="Proteomes" id="UP000009183">
    <property type="component" value="Chromosome 5"/>
</dbReference>
<evidence type="ECO:0000256" key="1">
    <source>
        <dbReference type="SAM" id="SignalP"/>
    </source>
</evidence>
<sequence>MSIVVFTWLVTFLVPGETGGSTLLDRQRGPPREPRSFQIDNELSWCNPGSQWQGRSFLFCSHFWGILLAGVLPNTCRGVIY</sequence>
<feature type="signal peptide" evidence="1">
    <location>
        <begin position="1"/>
        <end position="20"/>
    </location>
</feature>
<gene>
    <name evidence="2" type="ordered locus">VIT_05s0020g04290</name>
</gene>
<keyword evidence="3" id="KW-1185">Reference proteome</keyword>
<name>D7T755_VITVI</name>
<accession>D7T755</accession>
<protein>
    <submittedName>
        <fullName evidence="2">Uncharacterized protein</fullName>
    </submittedName>
</protein>
<reference evidence="3" key="1">
    <citation type="journal article" date="2007" name="Nature">
        <title>The grapevine genome sequence suggests ancestral hexaploidization in major angiosperm phyla.</title>
        <authorList>
            <consortium name="The French-Italian Public Consortium for Grapevine Genome Characterization."/>
            <person name="Jaillon O."/>
            <person name="Aury J.-M."/>
            <person name="Noel B."/>
            <person name="Policriti A."/>
            <person name="Clepet C."/>
            <person name="Casagrande A."/>
            <person name="Choisne N."/>
            <person name="Aubourg S."/>
            <person name="Vitulo N."/>
            <person name="Jubin C."/>
            <person name="Vezzi A."/>
            <person name="Legeai F."/>
            <person name="Hugueney P."/>
            <person name="Dasilva C."/>
            <person name="Horner D."/>
            <person name="Mica E."/>
            <person name="Jublot D."/>
            <person name="Poulain J."/>
            <person name="Bruyere C."/>
            <person name="Billault A."/>
            <person name="Segurens B."/>
            <person name="Gouyvenoux M."/>
            <person name="Ugarte E."/>
            <person name="Cattonaro F."/>
            <person name="Anthouard V."/>
            <person name="Vico V."/>
            <person name="Del Fabbro C."/>
            <person name="Alaux M."/>
            <person name="Di Gaspero G."/>
            <person name="Dumas V."/>
            <person name="Felice N."/>
            <person name="Paillard S."/>
            <person name="Juman I."/>
            <person name="Moroldo M."/>
            <person name="Scalabrin S."/>
            <person name="Canaguier A."/>
            <person name="Le Clainche I."/>
            <person name="Malacrida G."/>
            <person name="Durand E."/>
            <person name="Pesole G."/>
            <person name="Laucou V."/>
            <person name="Chatelet P."/>
            <person name="Merdinoglu D."/>
            <person name="Delledonne M."/>
            <person name="Pezzotti M."/>
            <person name="Lecharny A."/>
            <person name="Scarpelli C."/>
            <person name="Artiguenave F."/>
            <person name="Pe M.E."/>
            <person name="Valle G."/>
            <person name="Morgante M."/>
            <person name="Caboche M."/>
            <person name="Adam-Blondon A.-F."/>
            <person name="Weissenbach J."/>
            <person name="Quetier F."/>
            <person name="Wincker P."/>
        </authorList>
    </citation>
    <scope>NUCLEOTIDE SEQUENCE [LARGE SCALE GENOMIC DNA]</scope>
    <source>
        <strain evidence="3">cv. Pinot noir / PN40024</strain>
    </source>
</reference>
<dbReference type="HOGENOM" id="CLU_2578757_0_0_1"/>
<proteinExistence type="predicted"/>
<dbReference type="PaxDb" id="29760-VIT_05s0020g04290.t01"/>
<dbReference type="InParanoid" id="D7T755"/>
<feature type="chain" id="PRO_5003106119" evidence="1">
    <location>
        <begin position="21"/>
        <end position="81"/>
    </location>
</feature>